<keyword evidence="5" id="KW-1185">Reference proteome</keyword>
<name>A0ABQ4E4H9_9ACTN</name>
<dbReference type="Gene3D" id="3.40.50.1820">
    <property type="entry name" value="alpha/beta hydrolase"/>
    <property type="match status" value="1"/>
</dbReference>
<evidence type="ECO:0000259" key="3">
    <source>
        <dbReference type="Pfam" id="PF00561"/>
    </source>
</evidence>
<reference evidence="4 5" key="1">
    <citation type="submission" date="2021-01" db="EMBL/GenBank/DDBJ databases">
        <title>Whole genome shotgun sequence of Plantactinospora endophytica NBRC 110450.</title>
        <authorList>
            <person name="Komaki H."/>
            <person name="Tamura T."/>
        </authorList>
    </citation>
    <scope>NUCLEOTIDE SEQUENCE [LARGE SCALE GENOMIC DNA]</scope>
    <source>
        <strain evidence="4 5">NBRC 110450</strain>
    </source>
</reference>
<evidence type="ECO:0000256" key="2">
    <source>
        <dbReference type="SAM" id="Phobius"/>
    </source>
</evidence>
<evidence type="ECO:0000256" key="1">
    <source>
        <dbReference type="SAM" id="MobiDB-lite"/>
    </source>
</evidence>
<evidence type="ECO:0000313" key="5">
    <source>
        <dbReference type="Proteomes" id="UP000646749"/>
    </source>
</evidence>
<sequence>MSPAKRTVAARVPVQRQPARRTPTRTGLFRVAGILGAAAGVAAAGIAAGVAAERAVVRRSKSKPGDRYATEPFGELPFDESCTVSTADGTDIHVELVGPLPGPERPTLVFVHGFCLDMGTFHFQRQVLTELGEDRMVFYDQPGHGRSGRLESGEYQLQALGETLRSVIDRTAPTGPLVLVGHSMGGMTIMAFAERYPELFAERVVGTVLMATSGGLVAETKFGLPTIVARAGAPLLPVVDNATRLTGSVIDRARRASANLAWLLTRRYGFGTSTPSPALVSYVEKMNSRTSTETVARYLRTIYTHARYPVLAALRESPTLVIVGERDMITPVTHSEEIVRWLPDAEYVKVPDSGHVVMLEHADEVNDALLDFLDRLPGRERD</sequence>
<dbReference type="Pfam" id="PF00561">
    <property type="entry name" value="Abhydrolase_1"/>
    <property type="match status" value="1"/>
</dbReference>
<keyword evidence="2" id="KW-0812">Transmembrane</keyword>
<dbReference type="EMBL" id="BONW01000021">
    <property type="protein sequence ID" value="GIG89608.1"/>
    <property type="molecule type" value="Genomic_DNA"/>
</dbReference>
<dbReference type="PANTHER" id="PTHR43194:SF2">
    <property type="entry name" value="PEROXISOMAL MEMBRANE PROTEIN LPX1"/>
    <property type="match status" value="1"/>
</dbReference>
<dbReference type="SUPFAM" id="SSF53474">
    <property type="entry name" value="alpha/beta-Hydrolases"/>
    <property type="match status" value="1"/>
</dbReference>
<dbReference type="InterPro" id="IPR050228">
    <property type="entry name" value="Carboxylesterase_BioH"/>
</dbReference>
<dbReference type="InterPro" id="IPR000073">
    <property type="entry name" value="AB_hydrolase_1"/>
</dbReference>
<comment type="caution">
    <text evidence="4">The sequence shown here is derived from an EMBL/GenBank/DDBJ whole genome shotgun (WGS) entry which is preliminary data.</text>
</comment>
<organism evidence="4 5">
    <name type="scientific">Plantactinospora endophytica</name>
    <dbReference type="NCBI Taxonomy" id="673535"/>
    <lineage>
        <taxon>Bacteria</taxon>
        <taxon>Bacillati</taxon>
        <taxon>Actinomycetota</taxon>
        <taxon>Actinomycetes</taxon>
        <taxon>Micromonosporales</taxon>
        <taxon>Micromonosporaceae</taxon>
        <taxon>Plantactinospora</taxon>
    </lineage>
</organism>
<accession>A0ABQ4E4H9</accession>
<gene>
    <name evidence="4" type="ORF">Pen02_45440</name>
</gene>
<dbReference type="Proteomes" id="UP000646749">
    <property type="component" value="Unassembled WGS sequence"/>
</dbReference>
<protein>
    <recommendedName>
        <fullName evidence="3">AB hydrolase-1 domain-containing protein</fullName>
    </recommendedName>
</protein>
<keyword evidence="2" id="KW-1133">Transmembrane helix</keyword>
<evidence type="ECO:0000313" key="4">
    <source>
        <dbReference type="EMBL" id="GIG89608.1"/>
    </source>
</evidence>
<dbReference type="PANTHER" id="PTHR43194">
    <property type="entry name" value="HYDROLASE ALPHA/BETA FOLD FAMILY"/>
    <property type="match status" value="1"/>
</dbReference>
<keyword evidence="2" id="KW-0472">Membrane</keyword>
<feature type="domain" description="AB hydrolase-1" evidence="3">
    <location>
        <begin position="106"/>
        <end position="362"/>
    </location>
</feature>
<dbReference type="InterPro" id="IPR029058">
    <property type="entry name" value="AB_hydrolase_fold"/>
</dbReference>
<feature type="region of interest" description="Disordered" evidence="1">
    <location>
        <begin position="1"/>
        <end position="21"/>
    </location>
</feature>
<feature type="transmembrane region" description="Helical" evidence="2">
    <location>
        <begin position="28"/>
        <end position="52"/>
    </location>
</feature>
<proteinExistence type="predicted"/>